<name>A0A0V0H4U1_SOLCH</name>
<dbReference type="AlphaFoldDB" id="A0A0V0H4U1"/>
<evidence type="ECO:0000313" key="1">
    <source>
        <dbReference type="EMBL" id="JAP15425.1"/>
    </source>
</evidence>
<organism evidence="1">
    <name type="scientific">Solanum chacoense</name>
    <name type="common">Chaco potato</name>
    <dbReference type="NCBI Taxonomy" id="4108"/>
    <lineage>
        <taxon>Eukaryota</taxon>
        <taxon>Viridiplantae</taxon>
        <taxon>Streptophyta</taxon>
        <taxon>Embryophyta</taxon>
        <taxon>Tracheophyta</taxon>
        <taxon>Spermatophyta</taxon>
        <taxon>Magnoliopsida</taxon>
        <taxon>eudicotyledons</taxon>
        <taxon>Gunneridae</taxon>
        <taxon>Pentapetalae</taxon>
        <taxon>asterids</taxon>
        <taxon>lamiids</taxon>
        <taxon>Solanales</taxon>
        <taxon>Solanaceae</taxon>
        <taxon>Solanoideae</taxon>
        <taxon>Solaneae</taxon>
        <taxon>Solanum</taxon>
    </lineage>
</organism>
<accession>A0A0V0H4U1</accession>
<dbReference type="EMBL" id="GEDG01025183">
    <property type="protein sequence ID" value="JAP15425.1"/>
    <property type="molecule type" value="Transcribed_RNA"/>
</dbReference>
<protein>
    <submittedName>
        <fullName evidence="1">Putative ovule protein</fullName>
    </submittedName>
</protein>
<proteinExistence type="predicted"/>
<sequence length="123" mass="14593">MAKISICSRERVVCTTHSCGKYVQSLRLSTTPFKRYPYAPLTFPQALYDDSSLVFNDTRDYEVEDVDQFWITRHFQKRGDSNARFKRIKFFLERISDTYSDQVLDNLMENTQRYGIVIRELEA</sequence>
<reference evidence="1" key="1">
    <citation type="submission" date="2015-12" db="EMBL/GenBank/DDBJ databases">
        <title>Gene expression during late stages of embryo sac development: a critical building block for successful pollen-pistil interactions.</title>
        <authorList>
            <person name="Liu Y."/>
            <person name="Joly V."/>
            <person name="Sabar M."/>
            <person name="Matton D.P."/>
        </authorList>
    </citation>
    <scope>NUCLEOTIDE SEQUENCE</scope>
</reference>